<dbReference type="InterPro" id="IPR013424">
    <property type="entry name" value="Ice-binding_C"/>
</dbReference>
<gene>
    <name evidence="3" type="ORF">DFH01_18120</name>
</gene>
<accession>A0A317F8R3</accession>
<keyword evidence="1" id="KW-0732">Signal</keyword>
<reference evidence="4" key="1">
    <citation type="submission" date="2018-05" db="EMBL/GenBank/DDBJ databases">
        <authorList>
            <person name="Du Z."/>
            <person name="Wang X."/>
        </authorList>
    </citation>
    <scope>NUCLEOTIDE SEQUENCE [LARGE SCALE GENOMIC DNA]</scope>
    <source>
        <strain evidence="4">CQN31</strain>
    </source>
</reference>
<dbReference type="Pfam" id="PF07589">
    <property type="entry name" value="PEP-CTERM"/>
    <property type="match status" value="1"/>
</dbReference>
<feature type="chain" id="PRO_5016318233" description="Ice-binding protein C-terminal domain-containing protein" evidence="1">
    <location>
        <begin position="24"/>
        <end position="221"/>
    </location>
</feature>
<dbReference type="RefSeq" id="WP_109871887.1">
    <property type="nucleotide sequence ID" value="NZ_QGNA01000004.1"/>
</dbReference>
<proteinExistence type="predicted"/>
<dbReference type="NCBIfam" id="TIGR02595">
    <property type="entry name" value="PEP_CTERM"/>
    <property type="match status" value="1"/>
</dbReference>
<dbReference type="EMBL" id="QGNA01000004">
    <property type="protein sequence ID" value="PWS35520.1"/>
    <property type="molecule type" value="Genomic_DNA"/>
</dbReference>
<feature type="signal peptide" evidence="1">
    <location>
        <begin position="1"/>
        <end position="23"/>
    </location>
</feature>
<dbReference type="AlphaFoldDB" id="A0A317F8R3"/>
<evidence type="ECO:0000313" key="4">
    <source>
        <dbReference type="Proteomes" id="UP000245765"/>
    </source>
</evidence>
<comment type="caution">
    <text evidence="3">The sequence shown here is derived from an EMBL/GenBank/DDBJ whole genome shotgun (WGS) entry which is preliminary data.</text>
</comment>
<evidence type="ECO:0000259" key="2">
    <source>
        <dbReference type="Pfam" id="PF07589"/>
    </source>
</evidence>
<dbReference type="Proteomes" id="UP000245765">
    <property type="component" value="Unassembled WGS sequence"/>
</dbReference>
<evidence type="ECO:0000256" key="1">
    <source>
        <dbReference type="SAM" id="SignalP"/>
    </source>
</evidence>
<organism evidence="3 4">
    <name type="scientific">Falsiroseomonas bella</name>
    <dbReference type="NCBI Taxonomy" id="2184016"/>
    <lineage>
        <taxon>Bacteria</taxon>
        <taxon>Pseudomonadati</taxon>
        <taxon>Pseudomonadota</taxon>
        <taxon>Alphaproteobacteria</taxon>
        <taxon>Acetobacterales</taxon>
        <taxon>Roseomonadaceae</taxon>
        <taxon>Falsiroseomonas</taxon>
    </lineage>
</organism>
<feature type="domain" description="Ice-binding protein C-terminal" evidence="2">
    <location>
        <begin position="196"/>
        <end position="219"/>
    </location>
</feature>
<protein>
    <recommendedName>
        <fullName evidence="2">Ice-binding protein C-terminal domain-containing protein</fullName>
    </recommendedName>
</protein>
<evidence type="ECO:0000313" key="3">
    <source>
        <dbReference type="EMBL" id="PWS35520.1"/>
    </source>
</evidence>
<name>A0A317F8R3_9PROT</name>
<sequence length="221" mass="24147">MRAFQRTALLASCLALAAPHAEAAWLFQTPRTEPDYYVRAYLSLTPEAQANGVSFELENFWERDTTFHDLKAAGVLGLSIIARRGGRTGLWLFNTNLFDLRTPDEMFGDFRINITWKPETETLSGSIYVTTWDPDIAVDVTLGYGLHTSAMLGVSEWPCAEGRSPPPVNGAWINGCNIVTLGGTYADVQNSPLVEVPEPGSVALFATALLGMLGIATRRHA</sequence>
<keyword evidence="4" id="KW-1185">Reference proteome</keyword>